<evidence type="ECO:0000256" key="1">
    <source>
        <dbReference type="SAM" id="MobiDB-lite"/>
    </source>
</evidence>
<dbReference type="GO" id="GO:0071539">
    <property type="term" value="P:protein localization to centrosome"/>
    <property type="evidence" value="ECO:0007669"/>
    <property type="project" value="TreeGrafter"/>
</dbReference>
<sequence length="245" mass="28103">CQVKDLLSEQVSTKQEDSTEELHHTSQSAQVPTREVVVKATLKQLEKIKHSEQDGCQQSSRRLETESSSVFSTHRRSLSTSFIPEHPRLNYMSMSVDDTFDEVTYIDEVALKYLSDEELKQFKSELRPSTAAVKRSFTRTVRFGSLPSDNERRSLSRRNLREVDFTWNNLSFCTKNYLTKYNLVEGHVSFTGEGDGQASTRHQKENSPETSIEPCKPPFPSPARHSEESSDILDIKRLKNLPKLF</sequence>
<dbReference type="AlphaFoldDB" id="A0A6S7KFL4"/>
<dbReference type="GO" id="GO:0007052">
    <property type="term" value="P:mitotic spindle organization"/>
    <property type="evidence" value="ECO:0007669"/>
    <property type="project" value="TreeGrafter"/>
</dbReference>
<keyword evidence="3" id="KW-1185">Reference proteome</keyword>
<dbReference type="PANTHER" id="PTHR15128:SF0">
    <property type="entry name" value="SCL-INTERRUPTING LOCUS PROTEIN"/>
    <property type="match status" value="1"/>
</dbReference>
<accession>A0A6S7KFL4</accession>
<feature type="compositionally biased region" description="Polar residues" evidence="1">
    <location>
        <begin position="54"/>
        <end position="68"/>
    </location>
</feature>
<feature type="compositionally biased region" description="Basic and acidic residues" evidence="1">
    <location>
        <begin position="14"/>
        <end position="24"/>
    </location>
</feature>
<dbReference type="GO" id="GO:0031023">
    <property type="term" value="P:microtubule organizing center organization"/>
    <property type="evidence" value="ECO:0007669"/>
    <property type="project" value="TreeGrafter"/>
</dbReference>
<dbReference type="GO" id="GO:0007224">
    <property type="term" value="P:smoothened signaling pathway"/>
    <property type="evidence" value="ECO:0007669"/>
    <property type="project" value="TreeGrafter"/>
</dbReference>
<feature type="region of interest" description="Disordered" evidence="1">
    <location>
        <begin position="192"/>
        <end position="231"/>
    </location>
</feature>
<dbReference type="PANTHER" id="PTHR15128">
    <property type="entry name" value="TAL1 SCL INTERRUPTING LOCUS"/>
    <property type="match status" value="1"/>
</dbReference>
<feature type="region of interest" description="Disordered" evidence="1">
    <location>
        <begin position="49"/>
        <end position="68"/>
    </location>
</feature>
<comment type="caution">
    <text evidence="2">The sequence shown here is derived from an EMBL/GenBank/DDBJ whole genome shotgun (WGS) entry which is preliminary data.</text>
</comment>
<feature type="region of interest" description="Disordered" evidence="1">
    <location>
        <begin position="1"/>
        <end position="32"/>
    </location>
</feature>
<feature type="non-terminal residue" evidence="2">
    <location>
        <position position="1"/>
    </location>
</feature>
<evidence type="ECO:0000313" key="2">
    <source>
        <dbReference type="EMBL" id="CAB4041594.1"/>
    </source>
</evidence>
<reference evidence="2" key="1">
    <citation type="submission" date="2020-04" db="EMBL/GenBank/DDBJ databases">
        <authorList>
            <person name="Alioto T."/>
            <person name="Alioto T."/>
            <person name="Gomez Garrido J."/>
        </authorList>
    </citation>
    <scope>NUCLEOTIDE SEQUENCE</scope>
    <source>
        <strain evidence="2">A484AB</strain>
    </source>
</reference>
<dbReference type="OrthoDB" id="76173at2759"/>
<dbReference type="GO" id="GO:0005815">
    <property type="term" value="C:microtubule organizing center"/>
    <property type="evidence" value="ECO:0007669"/>
    <property type="project" value="TreeGrafter"/>
</dbReference>
<evidence type="ECO:0000313" key="3">
    <source>
        <dbReference type="Proteomes" id="UP001152795"/>
    </source>
</evidence>
<name>A0A6S7KFL4_PARCT</name>
<gene>
    <name evidence="2" type="ORF">PACLA_8A044771</name>
</gene>
<organism evidence="2 3">
    <name type="scientific">Paramuricea clavata</name>
    <name type="common">Red gorgonian</name>
    <name type="synonym">Violescent sea-whip</name>
    <dbReference type="NCBI Taxonomy" id="317549"/>
    <lineage>
        <taxon>Eukaryota</taxon>
        <taxon>Metazoa</taxon>
        <taxon>Cnidaria</taxon>
        <taxon>Anthozoa</taxon>
        <taxon>Octocorallia</taxon>
        <taxon>Malacalcyonacea</taxon>
        <taxon>Plexauridae</taxon>
        <taxon>Paramuricea</taxon>
    </lineage>
</organism>
<dbReference type="EMBL" id="CACRXK020028570">
    <property type="protein sequence ID" value="CAB4041594.1"/>
    <property type="molecule type" value="Genomic_DNA"/>
</dbReference>
<proteinExistence type="predicted"/>
<protein>
    <submittedName>
        <fullName evidence="2">Uncharacterized protein</fullName>
    </submittedName>
</protein>
<dbReference type="Proteomes" id="UP001152795">
    <property type="component" value="Unassembled WGS sequence"/>
</dbReference>
<dbReference type="InterPro" id="IPR026123">
    <property type="entry name" value="STIL"/>
</dbReference>